<dbReference type="GO" id="GO:0006508">
    <property type="term" value="P:proteolysis"/>
    <property type="evidence" value="ECO:0007669"/>
    <property type="project" value="UniProtKB-KW"/>
</dbReference>
<evidence type="ECO:0000259" key="7">
    <source>
        <dbReference type="Pfam" id="PF02016"/>
    </source>
</evidence>
<dbReference type="InterPro" id="IPR003507">
    <property type="entry name" value="S66_fam"/>
</dbReference>
<dbReference type="Gene3D" id="3.50.30.60">
    <property type="entry name" value="LD-carboxypeptidase A C-terminal domain-like"/>
    <property type="match status" value="1"/>
</dbReference>
<feature type="domain" description="LD-carboxypeptidase C-terminal" evidence="8">
    <location>
        <begin position="190"/>
        <end position="305"/>
    </location>
</feature>
<feature type="domain" description="LD-carboxypeptidase N-terminal" evidence="7">
    <location>
        <begin position="16"/>
        <end position="132"/>
    </location>
</feature>
<dbReference type="CDD" id="cd07025">
    <property type="entry name" value="Peptidase_S66"/>
    <property type="match status" value="1"/>
</dbReference>
<reference evidence="10" key="1">
    <citation type="journal article" date="2018" name="Sci. Rep.">
        <title>Lignite coal burning seam in the remote Altai Mountains harbors a hydrogen-driven thermophilic microbial community.</title>
        <authorList>
            <person name="Kadnikov V.V."/>
            <person name="Mardanov A.V."/>
            <person name="Ivasenko D.A."/>
            <person name="Antsiferov D.V."/>
            <person name="Beletsky A.V."/>
            <person name="Karnachuk O.V."/>
            <person name="Ravin N.V."/>
        </authorList>
    </citation>
    <scope>NUCLEOTIDE SEQUENCE [LARGE SCALE GENOMIC DNA]</scope>
</reference>
<dbReference type="Gene3D" id="3.40.50.10740">
    <property type="entry name" value="Class I glutamine amidotransferase-like"/>
    <property type="match status" value="1"/>
</dbReference>
<dbReference type="PANTHER" id="PTHR30237">
    <property type="entry name" value="MURAMOYLTETRAPEPTIDE CARBOXYPEPTIDASE"/>
    <property type="match status" value="1"/>
</dbReference>
<proteinExistence type="inferred from homology"/>
<keyword evidence="4" id="KW-0378">Hydrolase</keyword>
<sequence>MMRRRRLKPLKSDDTIAVVAPSSPTDPKALERGVRWIERLGLRVRLYPSVDARRGYLAGEDALRAEDFMRAWEDPDVRAVWAARGGYGAVRILDRLDVARLRPHVKWLLGYSDVTALHAFVGRTLGVITLHAPVVERRAQGVPQVQDRLLADLLFGRVQTGPMLAPYVEDDALRTLFNSMRVLAHGSAAGALVGGNLSLVTSLLGTPWEVDTRGKILFLEDVGEAPYRIDRLLCQLKLAGKLDAAAGILLGTFTDCEPGLNRPSLSLEDIWADYFSGMNKPVVIGFPAGHSLPNLPIPLGAHIRIETDPLQILLIESLYA</sequence>
<evidence type="ECO:0000313" key="9">
    <source>
        <dbReference type="EMBL" id="PTQ56639.1"/>
    </source>
</evidence>
<dbReference type="PANTHER" id="PTHR30237:SF2">
    <property type="entry name" value="MUREIN TETRAPEPTIDE CARBOXYPEPTIDASE"/>
    <property type="match status" value="1"/>
</dbReference>
<dbReference type="InterPro" id="IPR027461">
    <property type="entry name" value="Carboxypeptidase_A_C_sf"/>
</dbReference>
<protein>
    <submittedName>
        <fullName evidence="9">Muramoyltetrapeptide carboxypeptidase</fullName>
    </submittedName>
</protein>
<dbReference type="InterPro" id="IPR040921">
    <property type="entry name" value="Peptidase_S66C"/>
</dbReference>
<keyword evidence="3" id="KW-0645">Protease</keyword>
<feature type="active site" description="Charge relay system" evidence="6">
    <location>
        <position position="290"/>
    </location>
</feature>
<dbReference type="SUPFAM" id="SSF141986">
    <property type="entry name" value="LD-carboxypeptidase A C-terminal domain-like"/>
    <property type="match status" value="1"/>
</dbReference>
<organism evidence="9 10">
    <name type="scientific">Candidatus Carbonibacillus altaicus</name>
    <dbReference type="NCBI Taxonomy" id="2163959"/>
    <lineage>
        <taxon>Bacteria</taxon>
        <taxon>Bacillati</taxon>
        <taxon>Bacillota</taxon>
        <taxon>Bacilli</taxon>
        <taxon>Bacillales</taxon>
        <taxon>Candidatus Carbonibacillus</taxon>
    </lineage>
</organism>
<evidence type="ECO:0000256" key="1">
    <source>
        <dbReference type="ARBA" id="ARBA00010233"/>
    </source>
</evidence>
<comment type="similarity">
    <text evidence="1">Belongs to the peptidase S66 family.</text>
</comment>
<comment type="caution">
    <text evidence="9">The sequence shown here is derived from an EMBL/GenBank/DDBJ whole genome shotgun (WGS) entry which is preliminary data.</text>
</comment>
<keyword evidence="2 9" id="KW-0121">Carboxypeptidase</keyword>
<evidence type="ECO:0000259" key="8">
    <source>
        <dbReference type="Pfam" id="PF17676"/>
    </source>
</evidence>
<dbReference type="PIRSF" id="PIRSF028757">
    <property type="entry name" value="LD-carboxypeptidase"/>
    <property type="match status" value="1"/>
</dbReference>
<evidence type="ECO:0000256" key="3">
    <source>
        <dbReference type="ARBA" id="ARBA00022670"/>
    </source>
</evidence>
<dbReference type="InterPro" id="IPR040449">
    <property type="entry name" value="Peptidase_S66_N"/>
</dbReference>
<gene>
    <name evidence="9" type="ORF">BSOLF_2789</name>
</gene>
<evidence type="ECO:0000313" key="10">
    <source>
        <dbReference type="Proteomes" id="UP000244338"/>
    </source>
</evidence>
<dbReference type="InterPro" id="IPR029062">
    <property type="entry name" value="Class_I_gatase-like"/>
</dbReference>
<dbReference type="GO" id="GO:0004180">
    <property type="term" value="F:carboxypeptidase activity"/>
    <property type="evidence" value="ECO:0007669"/>
    <property type="project" value="UniProtKB-KW"/>
</dbReference>
<feature type="active site" description="Nucleophile" evidence="6">
    <location>
        <position position="112"/>
    </location>
</feature>
<dbReference type="Pfam" id="PF17676">
    <property type="entry name" value="Peptidase_S66C"/>
    <property type="match status" value="1"/>
</dbReference>
<dbReference type="InterPro" id="IPR027478">
    <property type="entry name" value="LdcA_N"/>
</dbReference>
<name>A0A2R6Y1S6_9BACL</name>
<evidence type="ECO:0000256" key="2">
    <source>
        <dbReference type="ARBA" id="ARBA00022645"/>
    </source>
</evidence>
<accession>A0A2R6Y1S6</accession>
<dbReference type="Pfam" id="PF02016">
    <property type="entry name" value="Peptidase_S66"/>
    <property type="match status" value="1"/>
</dbReference>
<dbReference type="Proteomes" id="UP000244338">
    <property type="component" value="Unassembled WGS sequence"/>
</dbReference>
<feature type="active site" description="Charge relay system" evidence="6">
    <location>
        <position position="220"/>
    </location>
</feature>
<keyword evidence="5" id="KW-0720">Serine protease</keyword>
<dbReference type="AlphaFoldDB" id="A0A2R6Y1S6"/>
<dbReference type="SUPFAM" id="SSF52317">
    <property type="entry name" value="Class I glutamine amidotransferase-like"/>
    <property type="match status" value="1"/>
</dbReference>
<dbReference type="GO" id="GO:0008236">
    <property type="term" value="F:serine-type peptidase activity"/>
    <property type="evidence" value="ECO:0007669"/>
    <property type="project" value="UniProtKB-KW"/>
</dbReference>
<dbReference type="EMBL" id="PEBX01000022">
    <property type="protein sequence ID" value="PTQ56639.1"/>
    <property type="molecule type" value="Genomic_DNA"/>
</dbReference>
<evidence type="ECO:0000256" key="6">
    <source>
        <dbReference type="PIRSR" id="PIRSR028757-1"/>
    </source>
</evidence>
<evidence type="ECO:0000256" key="5">
    <source>
        <dbReference type="ARBA" id="ARBA00022825"/>
    </source>
</evidence>
<evidence type="ECO:0000256" key="4">
    <source>
        <dbReference type="ARBA" id="ARBA00022801"/>
    </source>
</evidence>